<protein>
    <submittedName>
        <fullName evidence="1">Uncharacterized protein</fullName>
    </submittedName>
</protein>
<proteinExistence type="predicted"/>
<evidence type="ECO:0000313" key="3">
    <source>
        <dbReference type="WormBase" id="W01C8.1"/>
    </source>
</evidence>
<dbReference type="Bgee" id="WBGene00020918">
    <property type="expression patterns" value="Expressed in larva and 1 other cell type or tissue"/>
</dbReference>
<dbReference type="GeneID" id="189087"/>
<dbReference type="UCSC" id="W01C8.1">
    <property type="organism name" value="c. elegans"/>
</dbReference>
<dbReference type="OrthoDB" id="5837527at2759"/>
<dbReference type="HOGENOM" id="CLU_154075_0_0_1"/>
<organism evidence="1 2">
    <name type="scientific">Caenorhabditis elegans</name>
    <dbReference type="NCBI Taxonomy" id="6239"/>
    <lineage>
        <taxon>Eukaryota</taxon>
        <taxon>Metazoa</taxon>
        <taxon>Ecdysozoa</taxon>
        <taxon>Nematoda</taxon>
        <taxon>Chromadorea</taxon>
        <taxon>Rhabditida</taxon>
        <taxon>Rhabditina</taxon>
        <taxon>Rhabditomorpha</taxon>
        <taxon>Rhabditoidea</taxon>
        <taxon>Rhabditidae</taxon>
        <taxon>Peloderinae</taxon>
        <taxon>Caenorhabditis</taxon>
    </lineage>
</organism>
<gene>
    <name evidence="1" type="ORF">CELE_W01C8.1</name>
    <name evidence="1 3" type="ORF">W01C8.1</name>
</gene>
<dbReference type="Proteomes" id="UP000001940">
    <property type="component" value="Chromosome X"/>
</dbReference>
<keyword evidence="2" id="KW-1185">Reference proteome</keyword>
<dbReference type="KEGG" id="cel:CELE_W01C8.1"/>
<accession>Q9GYG6</accession>
<sequence length="138" mass="16096">MGSSNFQFGSADYSKQWLHTSTYSVTEMNTNMLHNIKTFGQLLKLFSEKFGGHPEEKRLPPMILFVKNYLRHYSIALIDQTIDLESSNSFSTNENTMESLIESFRKLYESYMSVFQEDQISQYANLALQELMNEKHTL</sequence>
<name>Q9GYG6_CAEEL</name>
<dbReference type="eggNOG" id="ENOG502TITY">
    <property type="taxonomic scope" value="Eukaryota"/>
</dbReference>
<dbReference type="RefSeq" id="NP_508958.2">
    <property type="nucleotide sequence ID" value="NM_076557.2"/>
</dbReference>
<dbReference type="SMR" id="Q9GYG6"/>
<dbReference type="OMA" id="TEMNTNM"/>
<dbReference type="CTD" id="189087"/>
<reference evidence="1 2" key="1">
    <citation type="journal article" date="1998" name="Science">
        <title>Genome sequence of the nematode C. elegans: a platform for investigating biology.</title>
        <authorList>
            <consortium name="The C. elegans sequencing consortium"/>
            <person name="Sulson J.E."/>
            <person name="Waterston R."/>
        </authorList>
    </citation>
    <scope>NUCLEOTIDE SEQUENCE [LARGE SCALE GENOMIC DNA]</scope>
    <source>
        <strain evidence="1 2">Bristol N2</strain>
    </source>
</reference>
<dbReference type="InParanoid" id="Q9GYG6"/>
<dbReference type="EMBL" id="BX284606">
    <property type="protein sequence ID" value="CCD68672.1"/>
    <property type="molecule type" value="Genomic_DNA"/>
</dbReference>
<evidence type="ECO:0000313" key="2">
    <source>
        <dbReference type="Proteomes" id="UP000001940"/>
    </source>
</evidence>
<dbReference type="PaxDb" id="6239-W01C8.1"/>
<evidence type="ECO:0000313" key="1">
    <source>
        <dbReference type="EMBL" id="CCD68672.1"/>
    </source>
</evidence>
<dbReference type="FunCoup" id="Q9GYG6">
    <property type="interactions" value="854"/>
</dbReference>
<dbReference type="WormBase" id="W01C8.1">
    <property type="protein sequence ID" value="CE45163"/>
    <property type="gene ID" value="WBGene00020918"/>
</dbReference>
<dbReference type="AGR" id="WB:WBGene00020918"/>
<dbReference type="AlphaFoldDB" id="Q9GYG6"/>